<dbReference type="InterPro" id="IPR001041">
    <property type="entry name" value="2Fe-2S_ferredoxin-type"/>
</dbReference>
<dbReference type="GO" id="GO:0051537">
    <property type="term" value="F:2 iron, 2 sulfur cluster binding"/>
    <property type="evidence" value="ECO:0007669"/>
    <property type="project" value="UniProtKB-KW"/>
</dbReference>
<keyword evidence="1" id="KW-0001">2Fe-2S</keyword>
<dbReference type="EMBL" id="RWKW01000031">
    <property type="protein sequence ID" value="RST86777.1"/>
    <property type="molecule type" value="Genomic_DNA"/>
</dbReference>
<evidence type="ECO:0000259" key="6">
    <source>
        <dbReference type="PROSITE" id="PS51085"/>
    </source>
</evidence>
<dbReference type="PROSITE" id="PS51085">
    <property type="entry name" value="2FE2S_FER_2"/>
    <property type="match status" value="1"/>
</dbReference>
<dbReference type="Proteomes" id="UP000278398">
    <property type="component" value="Unassembled WGS sequence"/>
</dbReference>
<keyword evidence="3" id="KW-0560">Oxidoreductase</keyword>
<organism evidence="7 8">
    <name type="scientific">Aquibium carbonis</name>
    <dbReference type="NCBI Taxonomy" id="2495581"/>
    <lineage>
        <taxon>Bacteria</taxon>
        <taxon>Pseudomonadati</taxon>
        <taxon>Pseudomonadota</taxon>
        <taxon>Alphaproteobacteria</taxon>
        <taxon>Hyphomicrobiales</taxon>
        <taxon>Phyllobacteriaceae</taxon>
        <taxon>Aquibium</taxon>
    </lineage>
</organism>
<dbReference type="PANTHER" id="PTHR44379">
    <property type="entry name" value="OXIDOREDUCTASE WITH IRON-SULFUR SUBUNIT"/>
    <property type="match status" value="1"/>
</dbReference>
<feature type="domain" description="2Fe-2S ferredoxin-type" evidence="6">
    <location>
        <begin position="7"/>
        <end position="83"/>
    </location>
</feature>
<dbReference type="InterPro" id="IPR036010">
    <property type="entry name" value="2Fe-2S_ferredoxin-like_sf"/>
</dbReference>
<dbReference type="Pfam" id="PF00111">
    <property type="entry name" value="Fer2"/>
    <property type="match status" value="1"/>
</dbReference>
<evidence type="ECO:0000256" key="3">
    <source>
        <dbReference type="ARBA" id="ARBA00023002"/>
    </source>
</evidence>
<dbReference type="SUPFAM" id="SSF54292">
    <property type="entry name" value="2Fe-2S ferredoxin-like"/>
    <property type="match status" value="1"/>
</dbReference>
<dbReference type="RefSeq" id="WP_126699322.1">
    <property type="nucleotide sequence ID" value="NZ_RWKW01000031.1"/>
</dbReference>
<dbReference type="Pfam" id="PF01799">
    <property type="entry name" value="Fer2_2"/>
    <property type="match status" value="1"/>
</dbReference>
<dbReference type="Gene3D" id="1.10.150.120">
    <property type="entry name" value="[2Fe-2S]-binding domain"/>
    <property type="match status" value="1"/>
</dbReference>
<dbReference type="SUPFAM" id="SSF47741">
    <property type="entry name" value="CO dehydrogenase ISP C-domain like"/>
    <property type="match status" value="1"/>
</dbReference>
<dbReference type="InterPro" id="IPR051452">
    <property type="entry name" value="Diverse_Oxidoreductases"/>
</dbReference>
<evidence type="ECO:0000313" key="8">
    <source>
        <dbReference type="Proteomes" id="UP000278398"/>
    </source>
</evidence>
<dbReference type="CDD" id="cd00207">
    <property type="entry name" value="fer2"/>
    <property type="match status" value="1"/>
</dbReference>
<dbReference type="PROSITE" id="PS00197">
    <property type="entry name" value="2FE2S_FER_1"/>
    <property type="match status" value="1"/>
</dbReference>
<accession>A0A3R9YTK4</accession>
<gene>
    <name evidence="7" type="ORF">EJC49_08705</name>
</gene>
<dbReference type="OrthoDB" id="9792018at2"/>
<keyword evidence="8" id="KW-1185">Reference proteome</keyword>
<sequence>MSGLDDIAVNFRLNGEPRSLMAPADRRLIDFMREDLSLVGAKKACSVGRCGACTVLLDGQPANACLLMLWQLEGRDVVSPEGLDENADVAILRAALASENAFQCGYCAPGFVTALIALLRERPDADDAAMRAALEGNICRCTGYHSILRGARAAAEALRVARAATAGEPA</sequence>
<evidence type="ECO:0000313" key="7">
    <source>
        <dbReference type="EMBL" id="RST86777.1"/>
    </source>
</evidence>
<evidence type="ECO:0000256" key="1">
    <source>
        <dbReference type="ARBA" id="ARBA00022714"/>
    </source>
</evidence>
<reference evidence="7 8" key="1">
    <citation type="submission" date="2018-12" db="EMBL/GenBank/DDBJ databases">
        <title>Mesorhizobium carbonis sp. nov., isolated from coal mine water.</title>
        <authorList>
            <person name="Xin W."/>
            <person name="Xu Z."/>
            <person name="Xiang F."/>
            <person name="Zhang J."/>
            <person name="Xi L."/>
            <person name="Liu J."/>
        </authorList>
    </citation>
    <scope>NUCLEOTIDE SEQUENCE [LARGE SCALE GENOMIC DNA]</scope>
    <source>
        <strain evidence="7 8">B2.3</strain>
    </source>
</reference>
<dbReference type="PANTHER" id="PTHR44379:SF5">
    <property type="entry name" value="OXIDOREDUCTASE WITH IRON-SULFUR SUBUNIT"/>
    <property type="match status" value="1"/>
</dbReference>
<dbReference type="InterPro" id="IPR002888">
    <property type="entry name" value="2Fe-2S-bd"/>
</dbReference>
<dbReference type="Gene3D" id="3.10.20.30">
    <property type="match status" value="1"/>
</dbReference>
<dbReference type="InterPro" id="IPR012675">
    <property type="entry name" value="Beta-grasp_dom_sf"/>
</dbReference>
<evidence type="ECO:0000256" key="2">
    <source>
        <dbReference type="ARBA" id="ARBA00022723"/>
    </source>
</evidence>
<keyword evidence="5" id="KW-0411">Iron-sulfur</keyword>
<dbReference type="GO" id="GO:0046872">
    <property type="term" value="F:metal ion binding"/>
    <property type="evidence" value="ECO:0007669"/>
    <property type="project" value="UniProtKB-KW"/>
</dbReference>
<keyword evidence="2" id="KW-0479">Metal-binding</keyword>
<comment type="caution">
    <text evidence="7">The sequence shown here is derived from an EMBL/GenBank/DDBJ whole genome shotgun (WGS) entry which is preliminary data.</text>
</comment>
<dbReference type="GO" id="GO:0016491">
    <property type="term" value="F:oxidoreductase activity"/>
    <property type="evidence" value="ECO:0007669"/>
    <property type="project" value="UniProtKB-KW"/>
</dbReference>
<name>A0A3R9YTK4_9HYPH</name>
<dbReference type="AlphaFoldDB" id="A0A3R9YTK4"/>
<evidence type="ECO:0000256" key="5">
    <source>
        <dbReference type="ARBA" id="ARBA00023014"/>
    </source>
</evidence>
<evidence type="ECO:0000256" key="4">
    <source>
        <dbReference type="ARBA" id="ARBA00023004"/>
    </source>
</evidence>
<keyword evidence="4" id="KW-0408">Iron</keyword>
<dbReference type="InterPro" id="IPR006058">
    <property type="entry name" value="2Fe2S_fd_BS"/>
</dbReference>
<protein>
    <submittedName>
        <fullName evidence="7">2Fe-2S iron-sulfur cluster binding domain-containing protein</fullName>
    </submittedName>
</protein>
<dbReference type="InterPro" id="IPR036884">
    <property type="entry name" value="2Fe-2S-bd_dom_sf"/>
</dbReference>
<proteinExistence type="predicted"/>